<dbReference type="OrthoDB" id="5422613at2759"/>
<dbReference type="PANTHER" id="PTHR38167">
    <property type="entry name" value="C2H2-TYPE DOMAIN-CONTAINING PROTEIN"/>
    <property type="match status" value="1"/>
</dbReference>
<reference evidence="1 2" key="1">
    <citation type="submission" date="2020-01" db="EMBL/GenBank/DDBJ databases">
        <authorList>
            <consortium name="DOE Joint Genome Institute"/>
            <person name="Haridas S."/>
            <person name="Albert R."/>
            <person name="Binder M."/>
            <person name="Bloem J."/>
            <person name="Labutti K."/>
            <person name="Salamov A."/>
            <person name="Andreopoulos B."/>
            <person name="Baker S.E."/>
            <person name="Barry K."/>
            <person name="Bills G."/>
            <person name="Bluhm B.H."/>
            <person name="Cannon C."/>
            <person name="Castanera R."/>
            <person name="Culley D.E."/>
            <person name="Daum C."/>
            <person name="Ezra D."/>
            <person name="Gonzalez J.B."/>
            <person name="Henrissat B."/>
            <person name="Kuo A."/>
            <person name="Liang C."/>
            <person name="Lipzen A."/>
            <person name="Lutzoni F."/>
            <person name="Magnuson J."/>
            <person name="Mondo S."/>
            <person name="Nolan M."/>
            <person name="Ohm R."/>
            <person name="Pangilinan J."/>
            <person name="Park H.-J.H."/>
            <person name="Ramirez L."/>
            <person name="Alfaro M."/>
            <person name="Sun H."/>
            <person name="Tritt A."/>
            <person name="Yoshinaga Y."/>
            <person name="Zwiers L.-H.L."/>
            <person name="Turgeon B.G."/>
            <person name="Goodwin S.B."/>
            <person name="Spatafora J.W."/>
            <person name="Crous P.W."/>
            <person name="Grigoriev I.V."/>
        </authorList>
    </citation>
    <scope>NUCLEOTIDE SEQUENCE [LARGE SCALE GENOMIC DNA]</scope>
    <source>
        <strain evidence="1 2">CBS 611.86</strain>
    </source>
</reference>
<sequence length="279" mass="30702">MADSELPPILIEAIDSANEQRLRITLEKLCATIPEALRVASEELLATPTATQPSTEGGSSANAITLDQDEDNAQNSNSGNLKRKRAELGTRRYAVCQDCETEFDITKNGPTSCRFHLEMLVKNDDAPIWFDVRRRGWGNMDNEEGQARFPSGFYWECCEKPIKHPGCEITAHTAKPAPIRKANATTTKRMKETPKPTIAATPNPVDFRPIGISAHTPVLDPYPGTVLGPPPPGLGQYLQTVSGPYHGMALGPYFETVIAQPTFPNSRWDETTQSWVLVV</sequence>
<evidence type="ECO:0000313" key="1">
    <source>
        <dbReference type="EMBL" id="KAF2873489.1"/>
    </source>
</evidence>
<dbReference type="PANTHER" id="PTHR38167:SF1">
    <property type="entry name" value="C2H2-TYPE DOMAIN-CONTAINING PROTEIN"/>
    <property type="match status" value="1"/>
</dbReference>
<comment type="caution">
    <text evidence="1">The sequence shown here is derived from an EMBL/GenBank/DDBJ whole genome shotgun (WGS) entry which is preliminary data.</text>
</comment>
<dbReference type="Proteomes" id="UP000481861">
    <property type="component" value="Unassembled WGS sequence"/>
</dbReference>
<keyword evidence="2" id="KW-1185">Reference proteome</keyword>
<gene>
    <name evidence="1" type="ORF">BDV95DRAFT_540627</name>
</gene>
<name>A0A7C8I8R1_9PLEO</name>
<accession>A0A7C8I8R1</accession>
<proteinExistence type="predicted"/>
<dbReference type="EMBL" id="JAADJZ010000007">
    <property type="protein sequence ID" value="KAF2873489.1"/>
    <property type="molecule type" value="Genomic_DNA"/>
</dbReference>
<dbReference type="AlphaFoldDB" id="A0A7C8I8R1"/>
<evidence type="ECO:0000313" key="2">
    <source>
        <dbReference type="Proteomes" id="UP000481861"/>
    </source>
</evidence>
<protein>
    <recommendedName>
        <fullName evidence="3">C2H2-type domain-containing protein</fullName>
    </recommendedName>
</protein>
<evidence type="ECO:0008006" key="3">
    <source>
        <dbReference type="Google" id="ProtNLM"/>
    </source>
</evidence>
<organism evidence="1 2">
    <name type="scientific">Massariosphaeria phaeospora</name>
    <dbReference type="NCBI Taxonomy" id="100035"/>
    <lineage>
        <taxon>Eukaryota</taxon>
        <taxon>Fungi</taxon>
        <taxon>Dikarya</taxon>
        <taxon>Ascomycota</taxon>
        <taxon>Pezizomycotina</taxon>
        <taxon>Dothideomycetes</taxon>
        <taxon>Pleosporomycetidae</taxon>
        <taxon>Pleosporales</taxon>
        <taxon>Pleosporales incertae sedis</taxon>
        <taxon>Massariosphaeria</taxon>
    </lineage>
</organism>